<evidence type="ECO:0000259" key="1">
    <source>
        <dbReference type="Pfam" id="PF02602"/>
    </source>
</evidence>
<dbReference type="InterPro" id="IPR036108">
    <property type="entry name" value="4pyrrol_syn_uPrphyn_synt_sf"/>
</dbReference>
<dbReference type="GO" id="GO:0033014">
    <property type="term" value="P:tetrapyrrole biosynthetic process"/>
    <property type="evidence" value="ECO:0007669"/>
    <property type="project" value="InterPro"/>
</dbReference>
<dbReference type="Gene3D" id="3.40.50.10090">
    <property type="match status" value="1"/>
</dbReference>
<dbReference type="SUPFAM" id="SSF69618">
    <property type="entry name" value="HemD-like"/>
    <property type="match status" value="1"/>
</dbReference>
<dbReference type="RefSeq" id="WP_046762193.1">
    <property type="nucleotide sequence ID" value="NZ_LBIC01000001.1"/>
</dbReference>
<dbReference type="InterPro" id="IPR003754">
    <property type="entry name" value="4pyrrol_synth_uPrphyn_synth"/>
</dbReference>
<name>A0A0M3AV30_9SPHN</name>
<dbReference type="Pfam" id="PF02602">
    <property type="entry name" value="HEM4"/>
    <property type="match status" value="1"/>
</dbReference>
<organism evidence="2 3">
    <name type="scientific">Sphingobium chungbukense</name>
    <dbReference type="NCBI Taxonomy" id="56193"/>
    <lineage>
        <taxon>Bacteria</taxon>
        <taxon>Pseudomonadati</taxon>
        <taxon>Pseudomonadota</taxon>
        <taxon>Alphaproteobacteria</taxon>
        <taxon>Sphingomonadales</taxon>
        <taxon>Sphingomonadaceae</taxon>
        <taxon>Sphingobium</taxon>
    </lineage>
</organism>
<dbReference type="PATRIC" id="fig|56193.3.peg.725"/>
<dbReference type="CDD" id="cd06578">
    <property type="entry name" value="HemD"/>
    <property type="match status" value="1"/>
</dbReference>
<gene>
    <name evidence="2" type="ORF">YP76_03550</name>
</gene>
<dbReference type="AlphaFoldDB" id="A0A0M3AV30"/>
<dbReference type="GO" id="GO:0004852">
    <property type="term" value="F:uroporphyrinogen-III synthase activity"/>
    <property type="evidence" value="ECO:0007669"/>
    <property type="project" value="InterPro"/>
</dbReference>
<reference evidence="2 3" key="1">
    <citation type="submission" date="2015-04" db="EMBL/GenBank/DDBJ databases">
        <title>Genome sequence of aromatic hydrocarbons-degrading Sphingobium chungbukense DJ77.</title>
        <authorList>
            <person name="Kim Y.-C."/>
            <person name="Chae J.-C."/>
        </authorList>
    </citation>
    <scope>NUCLEOTIDE SEQUENCE [LARGE SCALE GENOMIC DNA]</scope>
    <source>
        <strain evidence="2 3">DJ77</strain>
    </source>
</reference>
<evidence type="ECO:0000313" key="2">
    <source>
        <dbReference type="EMBL" id="KKW93753.1"/>
    </source>
</evidence>
<evidence type="ECO:0000313" key="3">
    <source>
        <dbReference type="Proteomes" id="UP000033874"/>
    </source>
</evidence>
<protein>
    <submittedName>
        <fullName evidence="2">Uroporphyrinogen-III synthase</fullName>
    </submittedName>
</protein>
<dbReference type="STRING" id="56193.YP76_03550"/>
<feature type="domain" description="Tetrapyrrole biosynthesis uroporphyrinogen III synthase" evidence="1">
    <location>
        <begin position="46"/>
        <end position="214"/>
    </location>
</feature>
<keyword evidence="3" id="KW-1185">Reference proteome</keyword>
<comment type="caution">
    <text evidence="2">The sequence shown here is derived from an EMBL/GenBank/DDBJ whole genome shotgun (WGS) entry which is preliminary data.</text>
</comment>
<dbReference type="Proteomes" id="UP000033874">
    <property type="component" value="Unassembled WGS sequence"/>
</dbReference>
<sequence length="222" mass="23017">MRPLIILRPEPGAAKTAARAAEWGLDARIMPLFVPQAVEWEGPAPDRFDALLLTSANAARLAGARLAAYRALPAYAVGPATAKALTEAGFDGVVAGDGDGSAIARRIAADGHERVLHLAGQTVATIDAGGLRIERIAIYAMRRTGDDGLADRLEAGSVILVHSPRAGEVLAQLVAPAQRATLHLIAISPAALAACGTGWASAEAPDKPDDERMLALAVRLCE</sequence>
<proteinExistence type="predicted"/>
<dbReference type="EMBL" id="LBIC01000001">
    <property type="protein sequence ID" value="KKW93753.1"/>
    <property type="molecule type" value="Genomic_DNA"/>
</dbReference>
<accession>A0A0M3AV30</accession>